<organism evidence="1 2">
    <name type="scientific">Cupriavidus plantarum</name>
    <dbReference type="NCBI Taxonomy" id="942865"/>
    <lineage>
        <taxon>Bacteria</taxon>
        <taxon>Pseudomonadati</taxon>
        <taxon>Pseudomonadota</taxon>
        <taxon>Betaproteobacteria</taxon>
        <taxon>Burkholderiales</taxon>
        <taxon>Burkholderiaceae</taxon>
        <taxon>Cupriavidus</taxon>
    </lineage>
</organism>
<proteinExistence type="predicted"/>
<protein>
    <submittedName>
        <fullName evidence="1">Uncharacterized protein</fullName>
    </submittedName>
</protein>
<comment type="caution">
    <text evidence="1">The sequence shown here is derived from an EMBL/GenBank/DDBJ whole genome shotgun (WGS) entry which is preliminary data.</text>
</comment>
<dbReference type="GeneID" id="98342154"/>
<dbReference type="RefSeq" id="WP_109580472.1">
    <property type="nucleotide sequence ID" value="NZ_CAJPUX010000003.1"/>
</dbReference>
<evidence type="ECO:0000313" key="1">
    <source>
        <dbReference type="EMBL" id="PWK36667.1"/>
    </source>
</evidence>
<sequence>MASEDWRVEKYRGKDAYVLVTPQRESVAGSVDETQLWTYQIRIAEEGTDPADAGEAEVLESGNHVFATRHAAETAAFAAAYAQIDKLLA</sequence>
<gene>
    <name evidence="1" type="ORF">C7419_101527</name>
</gene>
<dbReference type="AlphaFoldDB" id="A0A316EV47"/>
<evidence type="ECO:0000313" key="2">
    <source>
        <dbReference type="Proteomes" id="UP000245754"/>
    </source>
</evidence>
<accession>A0A316EV47</accession>
<keyword evidence="2" id="KW-1185">Reference proteome</keyword>
<dbReference type="OrthoDB" id="8720415at2"/>
<dbReference type="EMBL" id="QGGT01000001">
    <property type="protein sequence ID" value="PWK36667.1"/>
    <property type="molecule type" value="Genomic_DNA"/>
</dbReference>
<reference evidence="1 2" key="1">
    <citation type="submission" date="2018-05" db="EMBL/GenBank/DDBJ databases">
        <title>Genomic Encyclopedia of Type Strains, Phase IV (KMG-V): Genome sequencing to study the core and pangenomes of soil and plant-associated prokaryotes.</title>
        <authorList>
            <person name="Whitman W."/>
        </authorList>
    </citation>
    <scope>NUCLEOTIDE SEQUENCE [LARGE SCALE GENOMIC DNA]</scope>
    <source>
        <strain evidence="1 2">SLV-132</strain>
    </source>
</reference>
<name>A0A316EV47_9BURK</name>
<dbReference type="Proteomes" id="UP000245754">
    <property type="component" value="Unassembled WGS sequence"/>
</dbReference>